<organism evidence="12">
    <name type="scientific">hydrothermal vent metagenome</name>
    <dbReference type="NCBI Taxonomy" id="652676"/>
    <lineage>
        <taxon>unclassified sequences</taxon>
        <taxon>metagenomes</taxon>
        <taxon>ecological metagenomes</taxon>
    </lineage>
</organism>
<dbReference type="InterPro" id="IPR008909">
    <property type="entry name" value="DALR_anticod-bd"/>
</dbReference>
<dbReference type="Pfam" id="PF05746">
    <property type="entry name" value="DALR_1"/>
    <property type="match status" value="1"/>
</dbReference>
<keyword evidence="7" id="KW-0067">ATP-binding</keyword>
<dbReference type="PRINTS" id="PR01045">
    <property type="entry name" value="TRNASYNTHGB"/>
</dbReference>
<dbReference type="SUPFAM" id="SSF109604">
    <property type="entry name" value="HD-domain/PDEase-like"/>
    <property type="match status" value="1"/>
</dbReference>
<dbReference type="GO" id="GO:0005829">
    <property type="term" value="C:cytosol"/>
    <property type="evidence" value="ECO:0007669"/>
    <property type="project" value="TreeGrafter"/>
</dbReference>
<keyword evidence="5 12" id="KW-0436">Ligase</keyword>
<feature type="domain" description="DALR anticodon binding" evidence="11">
    <location>
        <begin position="584"/>
        <end position="675"/>
    </location>
</feature>
<comment type="similarity">
    <text evidence="2">Belongs to the class-II aminoacyl-tRNA synthetase family.</text>
</comment>
<name>A0A3B1BBD2_9ZZZZ</name>
<evidence type="ECO:0000256" key="7">
    <source>
        <dbReference type="ARBA" id="ARBA00022840"/>
    </source>
</evidence>
<dbReference type="GO" id="GO:0006426">
    <property type="term" value="P:glycyl-tRNA aminoacylation"/>
    <property type="evidence" value="ECO:0007669"/>
    <property type="project" value="InterPro"/>
</dbReference>
<protein>
    <recommendedName>
        <fullName evidence="3">glycine--tRNA ligase</fullName>
        <ecNumber evidence="3">6.1.1.14</ecNumber>
    </recommendedName>
</protein>
<dbReference type="GO" id="GO:0006420">
    <property type="term" value="P:arginyl-tRNA aminoacylation"/>
    <property type="evidence" value="ECO:0007669"/>
    <property type="project" value="InterPro"/>
</dbReference>
<evidence type="ECO:0000313" key="12">
    <source>
        <dbReference type="EMBL" id="VAX15596.1"/>
    </source>
</evidence>
<keyword evidence="8" id="KW-0648">Protein biosynthesis</keyword>
<dbReference type="HAMAP" id="MF_00255">
    <property type="entry name" value="Gly_tRNA_synth_beta"/>
    <property type="match status" value="1"/>
</dbReference>
<evidence type="ECO:0000256" key="5">
    <source>
        <dbReference type="ARBA" id="ARBA00022598"/>
    </source>
</evidence>
<evidence type="ECO:0000256" key="10">
    <source>
        <dbReference type="ARBA" id="ARBA00047937"/>
    </source>
</evidence>
<dbReference type="AlphaFoldDB" id="A0A3B1BBD2"/>
<dbReference type="InterPro" id="IPR015944">
    <property type="entry name" value="Gly-tRNA-synth_bsu"/>
</dbReference>
<evidence type="ECO:0000256" key="3">
    <source>
        <dbReference type="ARBA" id="ARBA00012829"/>
    </source>
</evidence>
<proteinExistence type="inferred from homology"/>
<dbReference type="PANTHER" id="PTHR30075:SF2">
    <property type="entry name" value="GLYCINE--TRNA LIGASE, CHLOROPLASTIC_MITOCHONDRIAL 2"/>
    <property type="match status" value="1"/>
</dbReference>
<accession>A0A3B1BBD2</accession>
<keyword evidence="4" id="KW-0963">Cytoplasm</keyword>
<dbReference type="PROSITE" id="PS50861">
    <property type="entry name" value="AA_TRNA_LIGASE_II_GLYAB"/>
    <property type="match status" value="1"/>
</dbReference>
<evidence type="ECO:0000256" key="4">
    <source>
        <dbReference type="ARBA" id="ARBA00022490"/>
    </source>
</evidence>
<evidence type="ECO:0000256" key="9">
    <source>
        <dbReference type="ARBA" id="ARBA00023146"/>
    </source>
</evidence>
<gene>
    <name evidence="12" type="ORF">MNBD_NITROSPINAE04-923</name>
</gene>
<evidence type="ECO:0000259" key="11">
    <source>
        <dbReference type="Pfam" id="PF05746"/>
    </source>
</evidence>
<dbReference type="InterPro" id="IPR006194">
    <property type="entry name" value="Gly-tRNA-synth_heterodimer"/>
</dbReference>
<dbReference type="NCBIfam" id="TIGR00211">
    <property type="entry name" value="glyS"/>
    <property type="match status" value="1"/>
</dbReference>
<evidence type="ECO:0000256" key="6">
    <source>
        <dbReference type="ARBA" id="ARBA00022741"/>
    </source>
</evidence>
<comment type="subcellular location">
    <subcellularLocation>
        <location evidence="1">Cytoplasm</location>
    </subcellularLocation>
</comment>
<comment type="catalytic activity">
    <reaction evidence="10">
        <text>tRNA(Gly) + glycine + ATP = glycyl-tRNA(Gly) + AMP + diphosphate</text>
        <dbReference type="Rhea" id="RHEA:16013"/>
        <dbReference type="Rhea" id="RHEA-COMP:9664"/>
        <dbReference type="Rhea" id="RHEA-COMP:9683"/>
        <dbReference type="ChEBI" id="CHEBI:30616"/>
        <dbReference type="ChEBI" id="CHEBI:33019"/>
        <dbReference type="ChEBI" id="CHEBI:57305"/>
        <dbReference type="ChEBI" id="CHEBI:78442"/>
        <dbReference type="ChEBI" id="CHEBI:78522"/>
        <dbReference type="ChEBI" id="CHEBI:456215"/>
        <dbReference type="EC" id="6.1.1.14"/>
    </reaction>
</comment>
<reference evidence="12" key="1">
    <citation type="submission" date="2018-06" db="EMBL/GenBank/DDBJ databases">
        <authorList>
            <person name="Zhirakovskaya E."/>
        </authorList>
    </citation>
    <scope>NUCLEOTIDE SEQUENCE</scope>
</reference>
<dbReference type="GO" id="GO:0005524">
    <property type="term" value="F:ATP binding"/>
    <property type="evidence" value="ECO:0007669"/>
    <property type="project" value="UniProtKB-KW"/>
</dbReference>
<keyword evidence="6" id="KW-0547">Nucleotide-binding</keyword>
<evidence type="ECO:0000256" key="2">
    <source>
        <dbReference type="ARBA" id="ARBA00008226"/>
    </source>
</evidence>
<dbReference type="GO" id="GO:0004814">
    <property type="term" value="F:arginine-tRNA ligase activity"/>
    <property type="evidence" value="ECO:0007669"/>
    <property type="project" value="InterPro"/>
</dbReference>
<sequence length="687" mass="75207">MKELLLEIGTEEIPSGYIIPAVQALKKSLAERLDSLNLSFTGIETYSTPRRLAVCALDIPDKQERKVVKSYGPPKKAAYAKDGSLTKAAIGFAKSKGANVTDIKVEDTAKGEYIYVELEEGGANTIDLLAKQLPKLILGIPFPKSMRWGDGDIKFTRPIHWIMAVYGGETVKFSIDGVSSGATTRGHRFMGSTSIEINGGGDYIQKLKDNFVIADFDLRKKTVLDGARSLAEKNGAKLLEDDDLAETVACLTEWPVALWGGFDEKFLDLPDELLIASMKNHQKMFSVTGSDGKLINGFIGVSNMKVDDDKVVVAGYQRVLAARLADGKFFLDEDMKTSLDSFAKKLDKVVYHKKLGMVGEKVKRLTSLAGYIAEKIKPESIDKVKRTAALCKADLETLMVYEFPELQGVVGREYGLKAGEDRDVCEAIYEHYMPRWSGDALPPSDIGAIVALADKIDTLAGCFGVGLIPTGAADPFALRRGALGVIQIIFEKQYTLDLGDLFDNAIGQLKGKLTSSLDETRDNLFSFFAGRIKNLWTGRGVPYDVADAVIAVGFSDLASALLRCTAMVELKKHDFFEPLAITFKRAGNITKGHTGSDIDESLFEADAEKALYKNIMAIASEVEKLTAEKNFLPALEKIAGLRGVVDKFFDDVMVMADDEKVRENRLNLLQKLTSLFGSIADFSKIVA</sequence>
<keyword evidence="9 12" id="KW-0030">Aminoacyl-tRNA synthetase</keyword>
<evidence type="ECO:0000256" key="1">
    <source>
        <dbReference type="ARBA" id="ARBA00004496"/>
    </source>
</evidence>
<dbReference type="GO" id="GO:0004820">
    <property type="term" value="F:glycine-tRNA ligase activity"/>
    <property type="evidence" value="ECO:0007669"/>
    <property type="project" value="UniProtKB-EC"/>
</dbReference>
<dbReference type="Pfam" id="PF02092">
    <property type="entry name" value="tRNA_synt_2f"/>
    <property type="match status" value="1"/>
</dbReference>
<evidence type="ECO:0000256" key="8">
    <source>
        <dbReference type="ARBA" id="ARBA00022917"/>
    </source>
</evidence>
<dbReference type="EC" id="6.1.1.14" evidence="3"/>
<dbReference type="EMBL" id="UOGA01000044">
    <property type="protein sequence ID" value="VAX15596.1"/>
    <property type="molecule type" value="Genomic_DNA"/>
</dbReference>
<dbReference type="PANTHER" id="PTHR30075">
    <property type="entry name" value="GLYCYL-TRNA SYNTHETASE"/>
    <property type="match status" value="1"/>
</dbReference>